<accession>A0A8X6YFB9</accession>
<dbReference type="Proteomes" id="UP000886998">
    <property type="component" value="Unassembled WGS sequence"/>
</dbReference>
<evidence type="ECO:0000313" key="3">
    <source>
        <dbReference type="Proteomes" id="UP000886998"/>
    </source>
</evidence>
<feature type="region of interest" description="Disordered" evidence="1">
    <location>
        <begin position="114"/>
        <end position="133"/>
    </location>
</feature>
<feature type="compositionally biased region" description="Low complexity" evidence="1">
    <location>
        <begin position="1"/>
        <end position="15"/>
    </location>
</feature>
<reference evidence="2" key="1">
    <citation type="submission" date="2020-08" db="EMBL/GenBank/DDBJ databases">
        <title>Multicomponent nature underlies the extraordinary mechanical properties of spider dragline silk.</title>
        <authorList>
            <person name="Kono N."/>
            <person name="Nakamura H."/>
            <person name="Mori M."/>
            <person name="Yoshida Y."/>
            <person name="Ohtoshi R."/>
            <person name="Malay A.D."/>
            <person name="Moran D.A.P."/>
            <person name="Tomita M."/>
            <person name="Numata K."/>
            <person name="Arakawa K."/>
        </authorList>
    </citation>
    <scope>NUCLEOTIDE SEQUENCE</scope>
</reference>
<sequence>MTVTVTTTGEVVNSTYSPGVQGRTPAVRKPPHSLESRRNLSIESIIDNAALPGDVSPTIGEASSYTYLLALSGGPRWSEEGSYRDLESPRFMTKRHQLWMVPSPPTRILSVEEGGNRPLHHPSSIDPQGEEEVTVCCPPNPSSRGGQPVPGYCAKVIRLCCGWWKYFINRLFP</sequence>
<name>A0A8X6YFB9_9ARAC</name>
<feature type="region of interest" description="Disordered" evidence="1">
    <location>
        <begin position="1"/>
        <end position="32"/>
    </location>
</feature>
<dbReference type="OrthoDB" id="10512955at2759"/>
<comment type="caution">
    <text evidence="2">The sequence shown here is derived from an EMBL/GenBank/DDBJ whole genome shotgun (WGS) entry which is preliminary data.</text>
</comment>
<dbReference type="EMBL" id="BMAV01017920">
    <property type="protein sequence ID" value="GFY69976.1"/>
    <property type="molecule type" value="Genomic_DNA"/>
</dbReference>
<evidence type="ECO:0000313" key="2">
    <source>
        <dbReference type="EMBL" id="GFY69976.1"/>
    </source>
</evidence>
<keyword evidence="3" id="KW-1185">Reference proteome</keyword>
<organism evidence="2 3">
    <name type="scientific">Trichonephila inaurata madagascariensis</name>
    <dbReference type="NCBI Taxonomy" id="2747483"/>
    <lineage>
        <taxon>Eukaryota</taxon>
        <taxon>Metazoa</taxon>
        <taxon>Ecdysozoa</taxon>
        <taxon>Arthropoda</taxon>
        <taxon>Chelicerata</taxon>
        <taxon>Arachnida</taxon>
        <taxon>Araneae</taxon>
        <taxon>Araneomorphae</taxon>
        <taxon>Entelegynae</taxon>
        <taxon>Araneoidea</taxon>
        <taxon>Nephilidae</taxon>
        <taxon>Trichonephila</taxon>
        <taxon>Trichonephila inaurata</taxon>
    </lineage>
</organism>
<dbReference type="AlphaFoldDB" id="A0A8X6YFB9"/>
<protein>
    <submittedName>
        <fullName evidence="2">Uncharacterized protein</fullName>
    </submittedName>
</protein>
<evidence type="ECO:0000256" key="1">
    <source>
        <dbReference type="SAM" id="MobiDB-lite"/>
    </source>
</evidence>
<proteinExistence type="predicted"/>
<gene>
    <name evidence="2" type="ORF">TNIN_439451</name>
</gene>